<keyword evidence="1" id="KW-0812">Transmembrane</keyword>
<protein>
    <submittedName>
        <fullName evidence="2">Uncharacterized protein</fullName>
    </submittedName>
</protein>
<accession>C6BZB6</accession>
<sequence>MNYKRYIESTSSEFEVNEHVINSGNTTWQISNIAATSVSKKEIPFNEPEPTFTDSEPEFNFGSIGGSFVFAAIAWAICRFFFDLSLGAVIVAVAVVCLFILTAYSTYGDEQKKWKSDKAEVEREWEIWNKIKQNPPVLYSLMLETNAGSKPLFYSFDEAQIIKAKNAVDQSMQNENSKDVKLEIETVNIGGNDSINNFASKIYEQSIQEG</sequence>
<name>C6BZB6_MARSD</name>
<dbReference type="STRING" id="526222.Desal_2699"/>
<dbReference type="EMBL" id="CP001649">
    <property type="protein sequence ID" value="ACS80753.1"/>
    <property type="molecule type" value="Genomic_DNA"/>
</dbReference>
<gene>
    <name evidence="2" type="ordered locus">Desal_2699</name>
</gene>
<keyword evidence="3" id="KW-1185">Reference proteome</keyword>
<reference evidence="2 3" key="1">
    <citation type="submission" date="2009-06" db="EMBL/GenBank/DDBJ databases">
        <title>Complete sequence of Desulfovibrio salexigens DSM 2638.</title>
        <authorList>
            <consortium name="US DOE Joint Genome Institute"/>
            <person name="Lucas S."/>
            <person name="Copeland A."/>
            <person name="Lapidus A."/>
            <person name="Glavina del Rio T."/>
            <person name="Tice H."/>
            <person name="Bruce D."/>
            <person name="Goodwin L."/>
            <person name="Pitluck S."/>
            <person name="Munk A.C."/>
            <person name="Brettin T."/>
            <person name="Detter J.C."/>
            <person name="Han C."/>
            <person name="Tapia R."/>
            <person name="Larimer F."/>
            <person name="Land M."/>
            <person name="Hauser L."/>
            <person name="Kyrpides N."/>
            <person name="Anderson I."/>
            <person name="Wall J.D."/>
            <person name="Arkin A.P."/>
            <person name="Dehal P."/>
            <person name="Chivian D."/>
            <person name="Giles B."/>
            <person name="Hazen T.C."/>
        </authorList>
    </citation>
    <scope>NUCLEOTIDE SEQUENCE [LARGE SCALE GENOMIC DNA]</scope>
    <source>
        <strain evidence="3">ATCC 14822 / DSM 2638 / NCIMB 8403 / VKM B-1763</strain>
    </source>
</reference>
<organism evidence="2 3">
    <name type="scientific">Maridesulfovibrio salexigens (strain ATCC 14822 / DSM 2638 / NCIMB 8403 / VKM B-1763)</name>
    <name type="common">Desulfovibrio salexigens</name>
    <dbReference type="NCBI Taxonomy" id="526222"/>
    <lineage>
        <taxon>Bacteria</taxon>
        <taxon>Pseudomonadati</taxon>
        <taxon>Thermodesulfobacteriota</taxon>
        <taxon>Desulfovibrionia</taxon>
        <taxon>Desulfovibrionales</taxon>
        <taxon>Desulfovibrionaceae</taxon>
        <taxon>Maridesulfovibrio</taxon>
    </lineage>
</organism>
<evidence type="ECO:0000256" key="1">
    <source>
        <dbReference type="SAM" id="Phobius"/>
    </source>
</evidence>
<keyword evidence="1" id="KW-1133">Transmembrane helix</keyword>
<evidence type="ECO:0000313" key="3">
    <source>
        <dbReference type="Proteomes" id="UP000002601"/>
    </source>
</evidence>
<feature type="transmembrane region" description="Helical" evidence="1">
    <location>
        <begin position="88"/>
        <end position="107"/>
    </location>
</feature>
<feature type="transmembrane region" description="Helical" evidence="1">
    <location>
        <begin position="61"/>
        <end position="82"/>
    </location>
</feature>
<dbReference type="KEGG" id="dsa:Desal_2699"/>
<proteinExistence type="predicted"/>
<dbReference type="HOGENOM" id="CLU_1308437_0_0_7"/>
<keyword evidence="1" id="KW-0472">Membrane</keyword>
<evidence type="ECO:0000313" key="2">
    <source>
        <dbReference type="EMBL" id="ACS80753.1"/>
    </source>
</evidence>
<dbReference type="AlphaFoldDB" id="C6BZB6"/>
<dbReference type="RefSeq" id="WP_015852569.1">
    <property type="nucleotide sequence ID" value="NC_012881.1"/>
</dbReference>
<dbReference type="Proteomes" id="UP000002601">
    <property type="component" value="Chromosome"/>
</dbReference>